<name>A0A6G1I9H5_9PEZI</name>
<accession>A0A6G1I9H5</accession>
<feature type="region of interest" description="Disordered" evidence="1">
    <location>
        <begin position="49"/>
        <end position="71"/>
    </location>
</feature>
<dbReference type="EMBL" id="ML996687">
    <property type="protein sequence ID" value="KAF2404958.1"/>
    <property type="molecule type" value="Genomic_DNA"/>
</dbReference>
<organism evidence="2 3">
    <name type="scientific">Trichodelitschia bisporula</name>
    <dbReference type="NCBI Taxonomy" id="703511"/>
    <lineage>
        <taxon>Eukaryota</taxon>
        <taxon>Fungi</taxon>
        <taxon>Dikarya</taxon>
        <taxon>Ascomycota</taxon>
        <taxon>Pezizomycotina</taxon>
        <taxon>Dothideomycetes</taxon>
        <taxon>Dothideomycetes incertae sedis</taxon>
        <taxon>Phaeotrichales</taxon>
        <taxon>Phaeotrichaceae</taxon>
        <taxon>Trichodelitschia</taxon>
    </lineage>
</organism>
<evidence type="ECO:0000313" key="2">
    <source>
        <dbReference type="EMBL" id="KAF2404958.1"/>
    </source>
</evidence>
<reference evidence="2" key="1">
    <citation type="journal article" date="2020" name="Stud. Mycol.">
        <title>101 Dothideomycetes genomes: a test case for predicting lifestyles and emergence of pathogens.</title>
        <authorList>
            <person name="Haridas S."/>
            <person name="Albert R."/>
            <person name="Binder M."/>
            <person name="Bloem J."/>
            <person name="Labutti K."/>
            <person name="Salamov A."/>
            <person name="Andreopoulos B."/>
            <person name="Baker S."/>
            <person name="Barry K."/>
            <person name="Bills G."/>
            <person name="Bluhm B."/>
            <person name="Cannon C."/>
            <person name="Castanera R."/>
            <person name="Culley D."/>
            <person name="Daum C."/>
            <person name="Ezra D."/>
            <person name="Gonzalez J."/>
            <person name="Henrissat B."/>
            <person name="Kuo A."/>
            <person name="Liang C."/>
            <person name="Lipzen A."/>
            <person name="Lutzoni F."/>
            <person name="Magnuson J."/>
            <person name="Mondo S."/>
            <person name="Nolan M."/>
            <person name="Ohm R."/>
            <person name="Pangilinan J."/>
            <person name="Park H.-J."/>
            <person name="Ramirez L."/>
            <person name="Alfaro M."/>
            <person name="Sun H."/>
            <person name="Tritt A."/>
            <person name="Yoshinaga Y."/>
            <person name="Zwiers L.-H."/>
            <person name="Turgeon B."/>
            <person name="Goodwin S."/>
            <person name="Spatafora J."/>
            <person name="Crous P."/>
            <person name="Grigoriev I."/>
        </authorList>
    </citation>
    <scope>NUCLEOTIDE SEQUENCE</scope>
    <source>
        <strain evidence="2">CBS 262.69</strain>
    </source>
</reference>
<feature type="compositionally biased region" description="Basic and acidic residues" evidence="1">
    <location>
        <begin position="60"/>
        <end position="71"/>
    </location>
</feature>
<gene>
    <name evidence="2" type="ORF">EJ06DRAFT_525534</name>
</gene>
<evidence type="ECO:0000313" key="3">
    <source>
        <dbReference type="Proteomes" id="UP000799640"/>
    </source>
</evidence>
<dbReference type="Proteomes" id="UP000799640">
    <property type="component" value="Unassembled WGS sequence"/>
</dbReference>
<sequence length="71" mass="7411">MGGEGAVVQPESGGGDAEVSRCLNLEKRQRMEASSPKVWGCQATSGSVHVAPVNPKRPGIPKDSHETEVPS</sequence>
<proteinExistence type="predicted"/>
<keyword evidence="3" id="KW-1185">Reference proteome</keyword>
<evidence type="ECO:0000256" key="1">
    <source>
        <dbReference type="SAM" id="MobiDB-lite"/>
    </source>
</evidence>
<dbReference type="AlphaFoldDB" id="A0A6G1I9H5"/>
<protein>
    <submittedName>
        <fullName evidence="2">Uncharacterized protein</fullName>
    </submittedName>
</protein>